<feature type="region of interest" description="Disordered" evidence="6">
    <location>
        <begin position="156"/>
        <end position="198"/>
    </location>
</feature>
<dbReference type="STRING" id="4432.A0A1U8AR79"/>
<dbReference type="RefSeq" id="XP_010265232.1">
    <property type="nucleotide sequence ID" value="XM_010266930.2"/>
</dbReference>
<dbReference type="SUPFAM" id="SSF144091">
    <property type="entry name" value="Rhomboid-like"/>
    <property type="match status" value="1"/>
</dbReference>
<keyword evidence="5 7" id="KW-0472">Membrane</keyword>
<dbReference type="Pfam" id="PF01694">
    <property type="entry name" value="Rhomboid"/>
    <property type="match status" value="1"/>
</dbReference>
<dbReference type="KEGG" id="nnu:104603024"/>
<feature type="transmembrane region" description="Helical" evidence="7">
    <location>
        <begin position="394"/>
        <end position="411"/>
    </location>
</feature>
<evidence type="ECO:0000256" key="7">
    <source>
        <dbReference type="SAM" id="Phobius"/>
    </source>
</evidence>
<feature type="transmembrane region" description="Helical" evidence="7">
    <location>
        <begin position="491"/>
        <end position="515"/>
    </location>
</feature>
<dbReference type="FunFam" id="1.20.1540.10:FF:000017">
    <property type="entry name" value="RHOMBOID-like protein 9, chloroplastic"/>
    <property type="match status" value="1"/>
</dbReference>
<feature type="transmembrane region" description="Helical" evidence="7">
    <location>
        <begin position="283"/>
        <end position="301"/>
    </location>
</feature>
<dbReference type="PANTHER" id="PTHR43731:SF30">
    <property type="entry name" value="RHOMBOID-LIKE PROTEIN 9, CHLOROPLASTIC"/>
    <property type="match status" value="1"/>
</dbReference>
<feature type="compositionally biased region" description="Polar residues" evidence="6">
    <location>
        <begin position="156"/>
        <end position="169"/>
    </location>
</feature>
<dbReference type="Proteomes" id="UP000189703">
    <property type="component" value="Unplaced"/>
</dbReference>
<keyword evidence="3 7" id="KW-0812">Transmembrane</keyword>
<evidence type="ECO:0000256" key="6">
    <source>
        <dbReference type="SAM" id="MobiDB-lite"/>
    </source>
</evidence>
<evidence type="ECO:0000256" key="5">
    <source>
        <dbReference type="ARBA" id="ARBA00023136"/>
    </source>
</evidence>
<reference evidence="9" key="1">
    <citation type="submission" date="2025-08" db="UniProtKB">
        <authorList>
            <consortium name="RefSeq"/>
        </authorList>
    </citation>
    <scope>IDENTIFICATION</scope>
</reference>
<feature type="compositionally biased region" description="Basic and acidic residues" evidence="6">
    <location>
        <begin position="170"/>
        <end position="198"/>
    </location>
</feature>
<evidence type="ECO:0000256" key="2">
    <source>
        <dbReference type="ARBA" id="ARBA00009045"/>
    </source>
</evidence>
<dbReference type="AlphaFoldDB" id="A0A1U8AR79"/>
<evidence type="ECO:0000256" key="4">
    <source>
        <dbReference type="ARBA" id="ARBA00022989"/>
    </source>
</evidence>
<dbReference type="OMA" id="HEFPCKG"/>
<feature type="transmembrane region" description="Helical" evidence="7">
    <location>
        <begin position="339"/>
        <end position="359"/>
    </location>
</feature>
<organism evidence="8 9">
    <name type="scientific">Nelumbo nucifera</name>
    <name type="common">Sacred lotus</name>
    <dbReference type="NCBI Taxonomy" id="4432"/>
    <lineage>
        <taxon>Eukaryota</taxon>
        <taxon>Viridiplantae</taxon>
        <taxon>Streptophyta</taxon>
        <taxon>Embryophyta</taxon>
        <taxon>Tracheophyta</taxon>
        <taxon>Spermatophyta</taxon>
        <taxon>Magnoliopsida</taxon>
        <taxon>Proteales</taxon>
        <taxon>Nelumbonaceae</taxon>
        <taxon>Nelumbo</taxon>
    </lineage>
</organism>
<dbReference type="PANTHER" id="PTHR43731">
    <property type="entry name" value="RHOMBOID PROTEASE"/>
    <property type="match status" value="1"/>
</dbReference>
<dbReference type="GO" id="GO:0004252">
    <property type="term" value="F:serine-type endopeptidase activity"/>
    <property type="evidence" value="ECO:0000318"/>
    <property type="project" value="GO_Central"/>
</dbReference>
<dbReference type="eggNOG" id="KOG2289">
    <property type="taxonomic scope" value="Eukaryota"/>
</dbReference>
<evidence type="ECO:0000313" key="9">
    <source>
        <dbReference type="RefSeq" id="XP_010265232.1"/>
    </source>
</evidence>
<protein>
    <submittedName>
        <fullName evidence="9">RHOMBOID-like protein 9, chloroplastic isoform X1</fullName>
    </submittedName>
</protein>
<dbReference type="GeneID" id="104603024"/>
<dbReference type="FunCoup" id="A0A1U8AR79">
    <property type="interactions" value="1676"/>
</dbReference>
<sequence length="528" mass="59282">MTHMAVTPICSNVFYKDNALPTLKSIREERSITGECFAVQEACRCFLSFSGDTGRRWHERYNITNFCMKAKKMQGDNAFHMVHRRKLMLSQRIIKLSSLHNVYGIETEKVSTSKDASQRDMSCKVAHESEPSTNGRHLKALESYFSKLQNEAKYQNTSLSSSDFETTNSTEEHKLELSSKFPDKVTKSHGESDQLKAKKELGSLENYLSRLNKTAVEPQNISSGLDDEPAESNPIRSTYYFNRKNELNEDRKLQNLTQLVTNDAKSSSKDSQGLQSYDETSDLYLICMLASINIAVFIFELASPIKTSDLELFSLPLLYGAKINELILVGEWWRLVTPMFLHTGFLHVFLGVWVLLTFGPQVCKGYGSFTFLLIYILGGVSGNLISFIHTPEPTVGGTGPVFAIIGSWLIYQIQNKDILAKEVLEGLFRKAVIATGLGFVLSNFGPIDEWMHFGAACIGIVYGFFTCPTLELDNESSKMSQEKGIAVVRQYVNPCKSLITFALFIVVLCSLVFLLEPPLNTLEIESLE</sequence>
<feature type="transmembrane region" description="Helical" evidence="7">
    <location>
        <begin position="450"/>
        <end position="470"/>
    </location>
</feature>
<dbReference type="OrthoDB" id="418595at2759"/>
<evidence type="ECO:0000256" key="3">
    <source>
        <dbReference type="ARBA" id="ARBA00022692"/>
    </source>
</evidence>
<proteinExistence type="inferred from homology"/>
<dbReference type="InterPro" id="IPR050925">
    <property type="entry name" value="Rhomboid_protease_S54"/>
</dbReference>
<evidence type="ECO:0000256" key="1">
    <source>
        <dbReference type="ARBA" id="ARBA00004141"/>
    </source>
</evidence>
<keyword evidence="8" id="KW-1185">Reference proteome</keyword>
<gene>
    <name evidence="9" type="primary">LOC104603024</name>
</gene>
<dbReference type="Gene3D" id="1.20.1540.10">
    <property type="entry name" value="Rhomboid-like"/>
    <property type="match status" value="1"/>
</dbReference>
<dbReference type="InterPro" id="IPR022764">
    <property type="entry name" value="Peptidase_S54_rhomboid_dom"/>
</dbReference>
<dbReference type="InterPro" id="IPR035952">
    <property type="entry name" value="Rhomboid-like_sf"/>
</dbReference>
<comment type="similarity">
    <text evidence="2">Belongs to the peptidase S54 family.</text>
</comment>
<dbReference type="GO" id="GO:0016020">
    <property type="term" value="C:membrane"/>
    <property type="evidence" value="ECO:0007669"/>
    <property type="project" value="UniProtKB-SubCell"/>
</dbReference>
<feature type="transmembrane region" description="Helical" evidence="7">
    <location>
        <begin position="366"/>
        <end position="388"/>
    </location>
</feature>
<feature type="transmembrane region" description="Helical" evidence="7">
    <location>
        <begin position="423"/>
        <end position="444"/>
    </location>
</feature>
<accession>A0A1U8AR79</accession>
<evidence type="ECO:0000313" key="8">
    <source>
        <dbReference type="Proteomes" id="UP000189703"/>
    </source>
</evidence>
<keyword evidence="4 7" id="KW-1133">Transmembrane helix</keyword>
<comment type="subcellular location">
    <subcellularLocation>
        <location evidence="1">Membrane</location>
        <topology evidence="1">Multi-pass membrane protein</topology>
    </subcellularLocation>
</comment>
<name>A0A1U8AR79_NELNU</name>